<accession>A0A412VJG5</accession>
<evidence type="ECO:0000313" key="1">
    <source>
        <dbReference type="EMBL" id="RGV06635.1"/>
    </source>
</evidence>
<dbReference type="EMBL" id="QRYT01000037">
    <property type="protein sequence ID" value="RGV06635.1"/>
    <property type="molecule type" value="Genomic_DNA"/>
</dbReference>
<protein>
    <submittedName>
        <fullName evidence="1">Uncharacterized protein</fullName>
    </submittedName>
</protein>
<dbReference type="RefSeq" id="WP_117866516.1">
    <property type="nucleotide sequence ID" value="NZ_QRYT01000037.1"/>
</dbReference>
<evidence type="ECO:0000313" key="2">
    <source>
        <dbReference type="Proteomes" id="UP000285379"/>
    </source>
</evidence>
<organism evidence="1 2">
    <name type="scientific">Phocaeicola vulgatus</name>
    <name type="common">Bacteroides vulgatus</name>
    <dbReference type="NCBI Taxonomy" id="821"/>
    <lineage>
        <taxon>Bacteria</taxon>
        <taxon>Pseudomonadati</taxon>
        <taxon>Bacteroidota</taxon>
        <taxon>Bacteroidia</taxon>
        <taxon>Bacteroidales</taxon>
        <taxon>Bacteroidaceae</taxon>
        <taxon>Phocaeicola</taxon>
    </lineage>
</organism>
<gene>
    <name evidence="1" type="ORF">DWW27_14885</name>
</gene>
<proteinExistence type="predicted"/>
<comment type="caution">
    <text evidence="1">The sequence shown here is derived from an EMBL/GenBank/DDBJ whole genome shotgun (WGS) entry which is preliminary data.</text>
</comment>
<sequence length="133" mass="15290">MEDQILIFGESEQPQRVRKGFHLSINFKHGNAYISTELKNKLFGEKVTEAKILLVCSQIENNWYLAPSNDYKGYTCRLNDPKIATSMRINGAQKVLERMAKSMNIDLNDKKIVFSVSKDPVDYQGLKLYKITL</sequence>
<name>A0A412VJG5_PHOVU</name>
<dbReference type="Proteomes" id="UP000285379">
    <property type="component" value="Unassembled WGS sequence"/>
</dbReference>
<reference evidence="1 2" key="1">
    <citation type="submission" date="2018-08" db="EMBL/GenBank/DDBJ databases">
        <title>A genome reference for cultivated species of the human gut microbiota.</title>
        <authorList>
            <person name="Zou Y."/>
            <person name="Xue W."/>
            <person name="Luo G."/>
        </authorList>
    </citation>
    <scope>NUCLEOTIDE SEQUENCE [LARGE SCALE GENOMIC DNA]</scope>
    <source>
        <strain evidence="1 2">AF14-8</strain>
    </source>
</reference>
<dbReference type="AlphaFoldDB" id="A0A412VJG5"/>